<keyword evidence="2" id="KW-0813">Transport</keyword>
<dbReference type="PATRIC" id="fig|396268.3.peg.1175"/>
<dbReference type="PROSITE" id="PS50893">
    <property type="entry name" value="ABC_TRANSPORTER_2"/>
    <property type="match status" value="1"/>
</dbReference>
<dbReference type="PANTHER" id="PTHR43166">
    <property type="entry name" value="AMINO ACID IMPORT ATP-BINDING PROTEIN"/>
    <property type="match status" value="1"/>
</dbReference>
<dbReference type="AlphaFoldDB" id="A0A0R2IAF8"/>
<evidence type="ECO:0000256" key="4">
    <source>
        <dbReference type="ARBA" id="ARBA00022840"/>
    </source>
</evidence>
<dbReference type="OrthoDB" id="9804199at2"/>
<dbReference type="Pfam" id="PF00005">
    <property type="entry name" value="ABC_tran"/>
    <property type="match status" value="1"/>
</dbReference>
<name>A0A0R2IAF8_9LACO</name>
<organism evidence="6 7">
    <name type="scientific">Limosilactobacillus secaliphilus</name>
    <dbReference type="NCBI Taxonomy" id="396268"/>
    <lineage>
        <taxon>Bacteria</taxon>
        <taxon>Bacillati</taxon>
        <taxon>Bacillota</taxon>
        <taxon>Bacilli</taxon>
        <taxon>Lactobacillales</taxon>
        <taxon>Lactobacillaceae</taxon>
        <taxon>Limosilactobacillus</taxon>
    </lineage>
</organism>
<comment type="caution">
    <text evidence="6">The sequence shown here is derived from an EMBL/GenBank/DDBJ whole genome shotgun (WGS) entry which is preliminary data.</text>
</comment>
<dbReference type="Proteomes" id="UP000050934">
    <property type="component" value="Unassembled WGS sequence"/>
</dbReference>
<evidence type="ECO:0000259" key="5">
    <source>
        <dbReference type="PROSITE" id="PS50893"/>
    </source>
</evidence>
<comment type="similarity">
    <text evidence="1">Belongs to the ABC transporter superfamily.</text>
</comment>
<dbReference type="PROSITE" id="PS00211">
    <property type="entry name" value="ABC_TRANSPORTER_1"/>
    <property type="match status" value="1"/>
</dbReference>
<dbReference type="InterPro" id="IPR027417">
    <property type="entry name" value="P-loop_NTPase"/>
</dbReference>
<dbReference type="EMBL" id="JQBW01000004">
    <property type="protein sequence ID" value="KRN59420.1"/>
    <property type="molecule type" value="Genomic_DNA"/>
</dbReference>
<dbReference type="SMART" id="SM00382">
    <property type="entry name" value="AAA"/>
    <property type="match status" value="1"/>
</dbReference>
<dbReference type="InterPro" id="IPR003439">
    <property type="entry name" value="ABC_transporter-like_ATP-bd"/>
</dbReference>
<evidence type="ECO:0000313" key="7">
    <source>
        <dbReference type="Proteomes" id="UP000050934"/>
    </source>
</evidence>
<evidence type="ECO:0000313" key="6">
    <source>
        <dbReference type="EMBL" id="KRN59420.1"/>
    </source>
</evidence>
<evidence type="ECO:0000256" key="3">
    <source>
        <dbReference type="ARBA" id="ARBA00022741"/>
    </source>
</evidence>
<dbReference type="Gene3D" id="3.40.50.300">
    <property type="entry name" value="P-loop containing nucleotide triphosphate hydrolases"/>
    <property type="match status" value="1"/>
</dbReference>
<keyword evidence="7" id="KW-1185">Reference proteome</keyword>
<dbReference type="InterPro" id="IPR003593">
    <property type="entry name" value="AAA+_ATPase"/>
</dbReference>
<evidence type="ECO:0000256" key="1">
    <source>
        <dbReference type="ARBA" id="ARBA00005417"/>
    </source>
</evidence>
<dbReference type="SUPFAM" id="SSF52540">
    <property type="entry name" value="P-loop containing nucleoside triphosphate hydrolases"/>
    <property type="match status" value="1"/>
</dbReference>
<dbReference type="STRING" id="396268.IV45_GL001163"/>
<dbReference type="PANTHER" id="PTHR43166:SF4">
    <property type="entry name" value="PHOSPHONATES IMPORT ATP-BINDING PROTEIN PHNC"/>
    <property type="match status" value="1"/>
</dbReference>
<protein>
    <submittedName>
        <fullName evidence="6">Glutamine ABC transporter ATP-binding component</fullName>
    </submittedName>
</protein>
<gene>
    <name evidence="6" type="ORF">IV45_GL001163</name>
</gene>
<reference evidence="6 7" key="1">
    <citation type="journal article" date="2015" name="Genome Announc.">
        <title>Expanding the biotechnology potential of lactobacilli through comparative genomics of 213 strains and associated genera.</title>
        <authorList>
            <person name="Sun Z."/>
            <person name="Harris H.M."/>
            <person name="McCann A."/>
            <person name="Guo C."/>
            <person name="Argimon S."/>
            <person name="Zhang W."/>
            <person name="Yang X."/>
            <person name="Jeffery I.B."/>
            <person name="Cooney J.C."/>
            <person name="Kagawa T.F."/>
            <person name="Liu W."/>
            <person name="Song Y."/>
            <person name="Salvetti E."/>
            <person name="Wrobel A."/>
            <person name="Rasinkangas P."/>
            <person name="Parkhill J."/>
            <person name="Rea M.C."/>
            <person name="O'Sullivan O."/>
            <person name="Ritari J."/>
            <person name="Douillard F.P."/>
            <person name="Paul Ross R."/>
            <person name="Yang R."/>
            <person name="Briner A.E."/>
            <person name="Felis G.E."/>
            <person name="de Vos W.M."/>
            <person name="Barrangou R."/>
            <person name="Klaenhammer T.R."/>
            <person name="Caufield P.W."/>
            <person name="Cui Y."/>
            <person name="Zhang H."/>
            <person name="O'Toole P.W."/>
        </authorList>
    </citation>
    <scope>NUCLEOTIDE SEQUENCE [LARGE SCALE GENOMIC DNA]</scope>
    <source>
        <strain evidence="6 7">DSM 17896</strain>
    </source>
</reference>
<dbReference type="RefSeq" id="WP_057739502.1">
    <property type="nucleotide sequence ID" value="NZ_JQBW01000004.1"/>
</dbReference>
<keyword evidence="4 6" id="KW-0067">ATP-binding</keyword>
<dbReference type="InterPro" id="IPR050086">
    <property type="entry name" value="MetN_ABC_transporter-like"/>
</dbReference>
<dbReference type="GO" id="GO:0005524">
    <property type="term" value="F:ATP binding"/>
    <property type="evidence" value="ECO:0007669"/>
    <property type="project" value="UniProtKB-KW"/>
</dbReference>
<sequence length="215" mass="23463">MLEVRNLKKSFGDRPILDGINFTVKDGEILTIVGPSGAGKTTLLRCVTGLESADSGEFLIDGKPFDPESVEPEQTVIGVVFQEFNLFPHLSVLENITLAPTMVLKQSTKEANQNAEKLLQQLGLAGKGNLYPFQLSGGQKQRVAIARALAMKPKILCYDEPTSALDPNLRDEVAQLILGLKKQGMTQLVVTHDMEFAKQIADNMLKVQALDSKQA</sequence>
<feature type="domain" description="ABC transporter" evidence="5">
    <location>
        <begin position="2"/>
        <end position="215"/>
    </location>
</feature>
<dbReference type="GO" id="GO:0016887">
    <property type="term" value="F:ATP hydrolysis activity"/>
    <property type="evidence" value="ECO:0007669"/>
    <property type="project" value="InterPro"/>
</dbReference>
<evidence type="ECO:0000256" key="2">
    <source>
        <dbReference type="ARBA" id="ARBA00022448"/>
    </source>
</evidence>
<dbReference type="InterPro" id="IPR017871">
    <property type="entry name" value="ABC_transporter-like_CS"/>
</dbReference>
<accession>A0A0R2IAF8</accession>
<keyword evidence="3" id="KW-0547">Nucleotide-binding</keyword>
<proteinExistence type="inferred from homology"/>